<comment type="caution">
    <text evidence="2">The sequence shown here is derived from an EMBL/GenBank/DDBJ whole genome shotgun (WGS) entry which is preliminary data.</text>
</comment>
<reference evidence="2" key="1">
    <citation type="submission" date="2022-07" db="EMBL/GenBank/DDBJ databases">
        <authorList>
            <person name="Trinca V."/>
            <person name="Uliana J.V.C."/>
            <person name="Torres T.T."/>
            <person name="Ward R.J."/>
            <person name="Monesi N."/>
        </authorList>
    </citation>
    <scope>NUCLEOTIDE SEQUENCE</scope>
    <source>
        <strain evidence="2">HSMRA1968</strain>
        <tissue evidence="2">Whole embryos</tissue>
    </source>
</reference>
<protein>
    <submittedName>
        <fullName evidence="2">Uncharacterized protein</fullName>
    </submittedName>
</protein>
<dbReference type="EMBL" id="WJQU01000004">
    <property type="protein sequence ID" value="KAJ6634886.1"/>
    <property type="molecule type" value="Genomic_DNA"/>
</dbReference>
<evidence type="ECO:0000256" key="1">
    <source>
        <dbReference type="SAM" id="MobiDB-lite"/>
    </source>
</evidence>
<name>A0A9Q0RWC9_9DIPT</name>
<organism evidence="2 3">
    <name type="scientific">Pseudolycoriella hygida</name>
    <dbReference type="NCBI Taxonomy" id="35572"/>
    <lineage>
        <taxon>Eukaryota</taxon>
        <taxon>Metazoa</taxon>
        <taxon>Ecdysozoa</taxon>
        <taxon>Arthropoda</taxon>
        <taxon>Hexapoda</taxon>
        <taxon>Insecta</taxon>
        <taxon>Pterygota</taxon>
        <taxon>Neoptera</taxon>
        <taxon>Endopterygota</taxon>
        <taxon>Diptera</taxon>
        <taxon>Nematocera</taxon>
        <taxon>Sciaroidea</taxon>
        <taxon>Sciaridae</taxon>
        <taxon>Pseudolycoriella</taxon>
    </lineage>
</organism>
<gene>
    <name evidence="2" type="ORF">Bhyg_13467</name>
</gene>
<evidence type="ECO:0000313" key="3">
    <source>
        <dbReference type="Proteomes" id="UP001151699"/>
    </source>
</evidence>
<dbReference type="AlphaFoldDB" id="A0A9Q0RWC9"/>
<dbReference type="Proteomes" id="UP001151699">
    <property type="component" value="Chromosome C"/>
</dbReference>
<keyword evidence="3" id="KW-1185">Reference proteome</keyword>
<accession>A0A9Q0RWC9</accession>
<feature type="compositionally biased region" description="Polar residues" evidence="1">
    <location>
        <begin position="544"/>
        <end position="558"/>
    </location>
</feature>
<evidence type="ECO:0000313" key="2">
    <source>
        <dbReference type="EMBL" id="KAJ6634886.1"/>
    </source>
</evidence>
<feature type="region of interest" description="Disordered" evidence="1">
    <location>
        <begin position="538"/>
        <end position="567"/>
    </location>
</feature>
<sequence>MSSGSSLISVPFAGGNLTAAYCPSTLRTRPTGIDLTSSTNTTSLNKRVKILIWQSKYRSIHDSSSFLESLSSFGAARLFVLLCDVTLPVSLHVLDAGEGGGGMSNLSAVSLLLPDDFDDEPDETGVDGIMFDDGIADFNKSFKSFEVRLLDAGAVLGNGGMVISLNRQVSVRSHAAVNNCPTRGTPFEIVKPIAPVTSGELALARTGFFDLALCLSHKRFRCPNGMTPHQNNAPLSIRATVYNVHVYKETIFSSENSIKLVAGCSSLLPAEPSSSSIHVATRFCSVETVQRIDVAEMFTTQPGFKLPLPDAGAPLARPASVPVPLVDPLLDWLRSLRTRLYNKLGAGTVTNDLPDELLPIITPVLRDCTELCVPLLLRTCAPARNIRARDLANCLEVAVFFELDALFEILNEVIRENVTASTPSSCQAVDEQQNVMKTLRQNLYGYLILKLQSTHYKINYLIFDFSVRSIFQSLKLNIQSPFCAVCTRCQLTFSERCNSFIPFDLGFEQWDYGNITEFLCFLPHQSQQQRPRRFIASHIKRSSESSQSGHSDPPNLTTDKSEKGTSPRVNLILNGHEMQRFHHDRHILESFRFHQGANVKNASNQQSQNRIDFLKSGKSISLMFLEPKRQSQTRKTVSMGRTSANKQINHLVVITASGNPNLSNCWFICGTRLFNNSFKTSMSVMRPVIVLLETTRNAHPNFTTLRKDNPTDAVTLQKA</sequence>
<proteinExistence type="predicted"/>